<dbReference type="SUPFAM" id="SSF54826">
    <property type="entry name" value="Enolase N-terminal domain-like"/>
    <property type="match status" value="1"/>
</dbReference>
<protein>
    <recommendedName>
        <fullName evidence="3">O-succinylbenzoate synthase</fullName>
    </recommendedName>
</protein>
<dbReference type="Gene3D" id="3.30.390.10">
    <property type="entry name" value="Enolase-like, N-terminal domain"/>
    <property type="match status" value="1"/>
</dbReference>
<sequence>MKIKFTLKKLRLKETFSIAYGNYNHSDALLIELSHQKCKGYGECVAIDYYQINLNDFVLKLNEIQHTFQKQEVLKPF</sequence>
<dbReference type="AlphaFoldDB" id="A0A381FLR1"/>
<evidence type="ECO:0000313" key="1">
    <source>
        <dbReference type="EMBL" id="SUX47490.1"/>
    </source>
</evidence>
<dbReference type="EMBL" id="UFVR01000004">
    <property type="protein sequence ID" value="SUX47490.1"/>
    <property type="molecule type" value="Genomic_DNA"/>
</dbReference>
<dbReference type="InterPro" id="IPR029017">
    <property type="entry name" value="Enolase-like_N"/>
</dbReference>
<reference evidence="1 2" key="1">
    <citation type="submission" date="2018-06" db="EMBL/GenBank/DDBJ databases">
        <authorList>
            <consortium name="Pathogen Informatics"/>
            <person name="Doyle S."/>
        </authorList>
    </citation>
    <scope>NUCLEOTIDE SEQUENCE [LARGE SCALE GENOMIC DNA]</scope>
    <source>
        <strain evidence="1 2">NCTC13532</strain>
    </source>
</reference>
<dbReference type="Proteomes" id="UP000254282">
    <property type="component" value="Unassembled WGS sequence"/>
</dbReference>
<name>A0A381FLR1_9FLAO</name>
<dbReference type="RefSeq" id="WP_181898879.1">
    <property type="nucleotide sequence ID" value="NZ_UFVR01000004.1"/>
</dbReference>
<evidence type="ECO:0008006" key="3">
    <source>
        <dbReference type="Google" id="ProtNLM"/>
    </source>
</evidence>
<gene>
    <name evidence="1" type="ORF">NCTC13532_03060</name>
</gene>
<accession>A0A381FLR1</accession>
<proteinExistence type="predicted"/>
<evidence type="ECO:0000313" key="2">
    <source>
        <dbReference type="Proteomes" id="UP000254282"/>
    </source>
</evidence>
<organism evidence="1 2">
    <name type="scientific">Chryseobacterium indoltheticum</name>
    <dbReference type="NCBI Taxonomy" id="254"/>
    <lineage>
        <taxon>Bacteria</taxon>
        <taxon>Pseudomonadati</taxon>
        <taxon>Bacteroidota</taxon>
        <taxon>Flavobacteriia</taxon>
        <taxon>Flavobacteriales</taxon>
        <taxon>Weeksellaceae</taxon>
        <taxon>Chryseobacterium group</taxon>
        <taxon>Chryseobacterium</taxon>
    </lineage>
</organism>